<feature type="transmembrane region" description="Helical" evidence="7">
    <location>
        <begin position="100"/>
        <end position="123"/>
    </location>
</feature>
<dbReference type="PATRIC" id="fig|1162668.3.peg.65"/>
<dbReference type="STRING" id="1162668.LFE_0056"/>
<evidence type="ECO:0000313" key="10">
    <source>
        <dbReference type="Proteomes" id="UP000007382"/>
    </source>
</evidence>
<feature type="transmembrane region" description="Helical" evidence="7">
    <location>
        <begin position="12"/>
        <end position="30"/>
    </location>
</feature>
<keyword evidence="3" id="KW-1003">Cell membrane</keyword>
<dbReference type="Gene3D" id="1.10.3720.10">
    <property type="entry name" value="MetI-like"/>
    <property type="match status" value="1"/>
</dbReference>
<dbReference type="Pfam" id="PF00528">
    <property type="entry name" value="BPD_transp_1"/>
    <property type="match status" value="1"/>
</dbReference>
<organism evidence="9 10">
    <name type="scientific">Leptospirillum ferrooxidans (strain C2-3)</name>
    <dbReference type="NCBI Taxonomy" id="1162668"/>
    <lineage>
        <taxon>Bacteria</taxon>
        <taxon>Pseudomonadati</taxon>
        <taxon>Nitrospirota</taxon>
        <taxon>Nitrospiria</taxon>
        <taxon>Nitrospirales</taxon>
        <taxon>Nitrospiraceae</taxon>
        <taxon>Leptospirillum</taxon>
    </lineage>
</organism>
<protein>
    <submittedName>
        <fullName evidence="9">Putative oligopeptide ABC transporter, permease</fullName>
    </submittedName>
</protein>
<dbReference type="CDD" id="cd06261">
    <property type="entry name" value="TM_PBP2"/>
    <property type="match status" value="1"/>
</dbReference>
<evidence type="ECO:0000256" key="6">
    <source>
        <dbReference type="ARBA" id="ARBA00023136"/>
    </source>
</evidence>
<dbReference type="KEGG" id="lfc:LFE_0056"/>
<dbReference type="InterPro" id="IPR045621">
    <property type="entry name" value="BPD_transp_1_N"/>
</dbReference>
<proteinExistence type="inferred from homology"/>
<dbReference type="HOGENOM" id="CLU_036879_1_1_0"/>
<evidence type="ECO:0000256" key="4">
    <source>
        <dbReference type="ARBA" id="ARBA00022692"/>
    </source>
</evidence>
<evidence type="ECO:0000256" key="3">
    <source>
        <dbReference type="ARBA" id="ARBA00022475"/>
    </source>
</evidence>
<dbReference type="PANTHER" id="PTHR43163:SF6">
    <property type="entry name" value="DIPEPTIDE TRANSPORT SYSTEM PERMEASE PROTEIN DPPB-RELATED"/>
    <property type="match status" value="1"/>
</dbReference>
<dbReference type="EMBL" id="AP012342">
    <property type="protein sequence ID" value="BAM05786.1"/>
    <property type="molecule type" value="Genomic_DNA"/>
</dbReference>
<dbReference type="InterPro" id="IPR035906">
    <property type="entry name" value="MetI-like_sf"/>
</dbReference>
<keyword evidence="4 7" id="KW-0812">Transmembrane</keyword>
<keyword evidence="2 7" id="KW-0813">Transport</keyword>
<comment type="subcellular location">
    <subcellularLocation>
        <location evidence="1 7">Cell membrane</location>
        <topology evidence="1 7">Multi-pass membrane protein</topology>
    </subcellularLocation>
</comment>
<dbReference type="AlphaFoldDB" id="I0IKI7"/>
<evidence type="ECO:0000313" key="9">
    <source>
        <dbReference type="EMBL" id="BAM05786.1"/>
    </source>
</evidence>
<feature type="transmembrane region" description="Helical" evidence="7">
    <location>
        <begin position="185"/>
        <end position="207"/>
    </location>
</feature>
<evidence type="ECO:0000259" key="8">
    <source>
        <dbReference type="PROSITE" id="PS50928"/>
    </source>
</evidence>
<reference evidence="9 10" key="1">
    <citation type="journal article" date="2012" name="J. Bacteriol.">
        <title>Complete Genome Sequence of Leptospirillum ferrooxidans Strain C2-3, Isolated from a Fresh Volcanic Ash Deposit on the Island of Miyake, Japan.</title>
        <authorList>
            <person name="Fujimura R."/>
            <person name="Sato Y."/>
            <person name="Nishizawa T."/>
            <person name="Oshima K."/>
            <person name="Kim S.-W."/>
            <person name="Hattori M."/>
            <person name="Kamijo T."/>
            <person name="Ohta H."/>
        </authorList>
    </citation>
    <scope>NUCLEOTIDE SEQUENCE [LARGE SCALE GENOMIC DNA]</scope>
    <source>
        <strain evidence="9 10">C2-3</strain>
    </source>
</reference>
<dbReference type="Proteomes" id="UP000007382">
    <property type="component" value="Chromosome"/>
</dbReference>
<dbReference type="GO" id="GO:0005886">
    <property type="term" value="C:plasma membrane"/>
    <property type="evidence" value="ECO:0007669"/>
    <property type="project" value="UniProtKB-SubCell"/>
</dbReference>
<name>I0IKI7_LEPFC</name>
<dbReference type="eggNOG" id="COG0601">
    <property type="taxonomic scope" value="Bacteria"/>
</dbReference>
<gene>
    <name evidence="9" type="ordered locus">LFE_0056</name>
</gene>
<keyword evidence="10" id="KW-1185">Reference proteome</keyword>
<dbReference type="PANTHER" id="PTHR43163">
    <property type="entry name" value="DIPEPTIDE TRANSPORT SYSTEM PERMEASE PROTEIN DPPB-RELATED"/>
    <property type="match status" value="1"/>
</dbReference>
<sequence length="322" mass="35431">MIRNILIRLLNLIPVLVGISFLSFLLMRLSPGDFLSQMSLNPQVSPEIIAKLRSLYGLDQPLPIQYVKWVEALARGEFGYSFSYHVKVSDLILSRVPNTLLLAITSVLLSWGLAIPLAIRGAMRPNGFLDRTLTGFSYLSIAIPSFFLAILGVLLAGETGWFPIGGASSPGVLGSSSWTIFVDRIHHLILPAFTLAIGSIGVLYRLMKSSVMEVMGKPWMTAARARGLSPALLRRRYLFRNAINPLITIFGFELGGLLSGAAFTEMVYGWPGMGRLMLHAVMSQDLYLVMGGIMTGAVMLLVGNMIADTCLWFLDPRVREEH</sequence>
<dbReference type="PROSITE" id="PS50928">
    <property type="entry name" value="ABC_TM1"/>
    <property type="match status" value="1"/>
</dbReference>
<dbReference type="RefSeq" id="WP_014448281.1">
    <property type="nucleotide sequence ID" value="NC_017094.1"/>
</dbReference>
<feature type="transmembrane region" description="Helical" evidence="7">
    <location>
        <begin position="288"/>
        <end position="314"/>
    </location>
</feature>
<accession>I0IKI7</accession>
<keyword evidence="5 7" id="KW-1133">Transmembrane helix</keyword>
<dbReference type="SUPFAM" id="SSF161098">
    <property type="entry name" value="MetI-like"/>
    <property type="match status" value="1"/>
</dbReference>
<feature type="transmembrane region" description="Helical" evidence="7">
    <location>
        <begin position="242"/>
        <end position="268"/>
    </location>
</feature>
<dbReference type="Pfam" id="PF19300">
    <property type="entry name" value="BPD_transp_1_N"/>
    <property type="match status" value="1"/>
</dbReference>
<dbReference type="OrthoDB" id="9773683at2"/>
<reference evidence="10" key="2">
    <citation type="submission" date="2012-03" db="EMBL/GenBank/DDBJ databases">
        <title>The complete genome sequence of the pioneer microbe on fresh volcanic deposit, Leptospirillum ferrooxidans strain C2-3.</title>
        <authorList>
            <person name="Fujimura R."/>
            <person name="Sato Y."/>
            <person name="Nishizawa T."/>
            <person name="Nanba K."/>
            <person name="Oshima K."/>
            <person name="Hattori M."/>
            <person name="Kamijo T."/>
            <person name="Ohta H."/>
        </authorList>
    </citation>
    <scope>NUCLEOTIDE SEQUENCE [LARGE SCALE GENOMIC DNA]</scope>
    <source>
        <strain evidence="10">C2-3</strain>
    </source>
</reference>
<dbReference type="GO" id="GO:0055085">
    <property type="term" value="P:transmembrane transport"/>
    <property type="evidence" value="ECO:0007669"/>
    <property type="project" value="InterPro"/>
</dbReference>
<evidence type="ECO:0000256" key="7">
    <source>
        <dbReference type="RuleBase" id="RU363032"/>
    </source>
</evidence>
<evidence type="ECO:0000256" key="2">
    <source>
        <dbReference type="ARBA" id="ARBA00022448"/>
    </source>
</evidence>
<feature type="transmembrane region" description="Helical" evidence="7">
    <location>
        <begin position="135"/>
        <end position="156"/>
    </location>
</feature>
<dbReference type="InterPro" id="IPR000515">
    <property type="entry name" value="MetI-like"/>
</dbReference>
<comment type="similarity">
    <text evidence="7">Belongs to the binding-protein-dependent transport system permease family.</text>
</comment>
<evidence type="ECO:0000256" key="1">
    <source>
        <dbReference type="ARBA" id="ARBA00004651"/>
    </source>
</evidence>
<keyword evidence="6 7" id="KW-0472">Membrane</keyword>
<evidence type="ECO:0000256" key="5">
    <source>
        <dbReference type="ARBA" id="ARBA00022989"/>
    </source>
</evidence>
<feature type="domain" description="ABC transmembrane type-1" evidence="8">
    <location>
        <begin position="96"/>
        <end position="311"/>
    </location>
</feature>